<dbReference type="KEGG" id="mbr:MONBRDRAFT_32818"/>
<keyword evidence="3 5" id="KW-0479">Metal-binding</keyword>
<accession>A9V1W2</accession>
<comment type="cofactor">
    <cofactor evidence="5">
        <name>Co(2+)</name>
        <dbReference type="ChEBI" id="CHEBI:48828"/>
    </cofactor>
    <cofactor evidence="5">
        <name>Zn(2+)</name>
        <dbReference type="ChEBI" id="CHEBI:29105"/>
    </cofactor>
    <cofactor evidence="5">
        <name>Mn(2+)</name>
        <dbReference type="ChEBI" id="CHEBI:29035"/>
    </cofactor>
    <cofactor evidence="5">
        <name>Fe(2+)</name>
        <dbReference type="ChEBI" id="CHEBI:29033"/>
    </cofactor>
    <text evidence="5">Binds 2 divalent metal cations per subunit. Has a high-affinity and a low affinity metal-binding site. The true nature of the physiological cofactor is under debate. The enzyme is active with cobalt, zinc, manganese or divalent iron ions. Most likely, methionine aminopeptidases function as mononuclear Fe(2+)-metalloproteases under physiological conditions, and the catalytically relevant metal-binding site has been assigned to the histidine-containing high-affinity site.</text>
</comment>
<feature type="domain" description="Peptidase M24" evidence="7">
    <location>
        <begin position="117"/>
        <end position="348"/>
    </location>
</feature>
<name>A9V1W2_MONBE</name>
<dbReference type="RefSeq" id="XP_001746617.1">
    <property type="nucleotide sequence ID" value="XM_001746565.1"/>
</dbReference>
<dbReference type="GO" id="GO:0005739">
    <property type="term" value="C:mitochondrion"/>
    <property type="evidence" value="ECO:0000318"/>
    <property type="project" value="GO_Central"/>
</dbReference>
<dbReference type="PANTHER" id="PTHR43330">
    <property type="entry name" value="METHIONINE AMINOPEPTIDASE"/>
    <property type="match status" value="1"/>
</dbReference>
<dbReference type="PRINTS" id="PR00599">
    <property type="entry name" value="MAPEPTIDASE"/>
</dbReference>
<dbReference type="InterPro" id="IPR001714">
    <property type="entry name" value="Pept_M24_MAP"/>
</dbReference>
<dbReference type="InterPro" id="IPR000994">
    <property type="entry name" value="Pept_M24"/>
</dbReference>
<dbReference type="eggNOG" id="KOG2738">
    <property type="taxonomic scope" value="Eukaryota"/>
</dbReference>
<gene>
    <name evidence="8" type="ORF">MONBRDRAFT_32818</name>
</gene>
<feature type="binding site" evidence="5">
    <location>
        <position position="210"/>
    </location>
    <ligand>
        <name>a divalent metal cation</name>
        <dbReference type="ChEBI" id="CHEBI:60240"/>
        <label>1</label>
    </ligand>
</feature>
<dbReference type="GO" id="GO:0070006">
    <property type="term" value="F:metalloaminopeptidase activity"/>
    <property type="evidence" value="ECO:0000318"/>
    <property type="project" value="GO_Central"/>
</dbReference>
<dbReference type="GO" id="GO:0004239">
    <property type="term" value="F:initiator methionyl aminopeptidase activity"/>
    <property type="evidence" value="ECO:0007669"/>
    <property type="project" value="UniProtKB-UniRule"/>
</dbReference>
<dbReference type="GO" id="GO:0046872">
    <property type="term" value="F:metal ion binding"/>
    <property type="evidence" value="ECO:0007669"/>
    <property type="project" value="UniProtKB-UniRule"/>
</dbReference>
<evidence type="ECO:0000313" key="9">
    <source>
        <dbReference type="Proteomes" id="UP000001357"/>
    </source>
</evidence>
<dbReference type="NCBIfam" id="TIGR00500">
    <property type="entry name" value="met_pdase_I"/>
    <property type="match status" value="1"/>
</dbReference>
<sequence length="383" mass="41034">MAAVWNRSGRAALAARCRGGVWLGLSAVCAGLARREMRTSEVLRRGGISTLFQRRRQTPHNLPYQLVTKAHAPGDGDILAVPEHIARPPYIVDPNVALPDVFHDDVPILPAADRPALRAAGRLAGQTMAHACALAVPGCSTAELNAQVHAFIVGHDAYPSTVNYMAFPAATCTSVNNCIVHGIPAHNVVLQEGDLISIDITVYFQGHHGDLCRTVLVGAAQDDVAPRLVQTAREACEAGIAACGPGQEYSDIARAIETHVEKQGFFVSPYFTGHGIGKHFHQAPGIHHETQVDSASDLRMLPGHVFTIEPIIHETSNVEFEILSDNWTALTMDGSRTSQFEQTIMITETVGKGPIAMAMAATQALVDVARLNLMSRPASIGMS</sequence>
<evidence type="ECO:0000256" key="1">
    <source>
        <dbReference type="ARBA" id="ARBA00022438"/>
    </source>
</evidence>
<evidence type="ECO:0000256" key="3">
    <source>
        <dbReference type="ARBA" id="ARBA00022723"/>
    </source>
</evidence>
<keyword evidence="4 5" id="KW-0378">Hydrolase</keyword>
<evidence type="ECO:0000256" key="4">
    <source>
        <dbReference type="ARBA" id="ARBA00022801"/>
    </source>
</evidence>
<dbReference type="GO" id="GO:0006508">
    <property type="term" value="P:proteolysis"/>
    <property type="evidence" value="ECO:0007669"/>
    <property type="project" value="UniProtKB-KW"/>
</dbReference>
<dbReference type="AlphaFoldDB" id="A9V1W2"/>
<organism evidence="8 9">
    <name type="scientific">Monosiga brevicollis</name>
    <name type="common">Choanoflagellate</name>
    <dbReference type="NCBI Taxonomy" id="81824"/>
    <lineage>
        <taxon>Eukaryota</taxon>
        <taxon>Choanoflagellata</taxon>
        <taxon>Craspedida</taxon>
        <taxon>Salpingoecidae</taxon>
        <taxon>Monosiga</taxon>
    </lineage>
</organism>
<dbReference type="CDD" id="cd01086">
    <property type="entry name" value="MetAP1"/>
    <property type="match status" value="1"/>
</dbReference>
<dbReference type="PANTHER" id="PTHR43330:SF8">
    <property type="entry name" value="METHIONINE AMINOPEPTIDASE 1D, MITOCHONDRIAL"/>
    <property type="match status" value="1"/>
</dbReference>
<evidence type="ECO:0000259" key="7">
    <source>
        <dbReference type="Pfam" id="PF00557"/>
    </source>
</evidence>
<evidence type="ECO:0000313" key="8">
    <source>
        <dbReference type="EMBL" id="EDQ88513.1"/>
    </source>
</evidence>
<dbReference type="Pfam" id="PF00557">
    <property type="entry name" value="Peptidase_M24"/>
    <property type="match status" value="1"/>
</dbReference>
<evidence type="ECO:0000256" key="5">
    <source>
        <dbReference type="HAMAP-Rule" id="MF_03174"/>
    </source>
</evidence>
<feature type="binding site" evidence="5">
    <location>
        <position position="281"/>
    </location>
    <ligand>
        <name>substrate</name>
    </ligand>
</feature>
<dbReference type="STRING" id="81824.A9V1W2"/>
<dbReference type="InterPro" id="IPR002467">
    <property type="entry name" value="Pept_M24A_MAP1"/>
</dbReference>
<dbReference type="InterPro" id="IPR036005">
    <property type="entry name" value="Creatinase/aminopeptidase-like"/>
</dbReference>
<dbReference type="EC" id="3.4.11.18" evidence="6"/>
<dbReference type="InParanoid" id="A9V1W2"/>
<feature type="binding site" evidence="5">
    <location>
        <position position="341"/>
    </location>
    <ligand>
        <name>a divalent metal cation</name>
        <dbReference type="ChEBI" id="CHEBI:60240"/>
        <label>2</label>
        <note>catalytic</note>
    </ligand>
</feature>
<evidence type="ECO:0000256" key="2">
    <source>
        <dbReference type="ARBA" id="ARBA00022670"/>
    </source>
</evidence>
<comment type="catalytic activity">
    <reaction evidence="5 6">
        <text>Release of N-terminal amino acids, preferentially methionine, from peptides and arylamides.</text>
        <dbReference type="EC" id="3.4.11.18"/>
    </reaction>
</comment>
<feature type="binding site" evidence="5">
    <location>
        <position position="341"/>
    </location>
    <ligand>
        <name>a divalent metal cation</name>
        <dbReference type="ChEBI" id="CHEBI:60240"/>
        <label>1</label>
    </ligand>
</feature>
<dbReference type="GeneID" id="5891812"/>
<feature type="binding site" evidence="5">
    <location>
        <position position="181"/>
    </location>
    <ligand>
        <name>substrate</name>
    </ligand>
</feature>
<feature type="binding site" evidence="5">
    <location>
        <position position="199"/>
    </location>
    <ligand>
        <name>a divalent metal cation</name>
        <dbReference type="ChEBI" id="CHEBI:60240"/>
        <label>1</label>
    </ligand>
</feature>
<proteinExistence type="inferred from homology"/>
<dbReference type="SUPFAM" id="SSF55920">
    <property type="entry name" value="Creatinase/aminopeptidase"/>
    <property type="match status" value="1"/>
</dbReference>
<dbReference type="Gene3D" id="3.90.230.10">
    <property type="entry name" value="Creatinase/methionine aminopeptidase superfamily"/>
    <property type="match status" value="1"/>
</dbReference>
<dbReference type="OMA" id="EQTIMIT"/>
<keyword evidence="9" id="KW-1185">Reference proteome</keyword>
<dbReference type="Proteomes" id="UP000001357">
    <property type="component" value="Unassembled WGS sequence"/>
</dbReference>
<dbReference type="EMBL" id="CH991554">
    <property type="protein sequence ID" value="EDQ88513.1"/>
    <property type="molecule type" value="Genomic_DNA"/>
</dbReference>
<feature type="binding site" evidence="5">
    <location>
        <position position="274"/>
    </location>
    <ligand>
        <name>a divalent metal cation</name>
        <dbReference type="ChEBI" id="CHEBI:60240"/>
        <label>2</label>
        <note>catalytic</note>
    </ligand>
</feature>
<feature type="binding site" evidence="5">
    <location>
        <position position="210"/>
    </location>
    <ligand>
        <name>a divalent metal cation</name>
        <dbReference type="ChEBI" id="CHEBI:60240"/>
        <label>2</label>
        <note>catalytic</note>
    </ligand>
</feature>
<feature type="binding site" evidence="5">
    <location>
        <position position="309"/>
    </location>
    <ligand>
        <name>a divalent metal cation</name>
        <dbReference type="ChEBI" id="CHEBI:60240"/>
        <label>2</label>
        <note>catalytic</note>
    </ligand>
</feature>
<protein>
    <recommendedName>
        <fullName evidence="6">Methionine aminopeptidase</fullName>
        <ecNumber evidence="6">3.4.11.18</ecNumber>
    </recommendedName>
</protein>
<reference evidence="8 9" key="1">
    <citation type="journal article" date="2008" name="Nature">
        <title>The genome of the choanoflagellate Monosiga brevicollis and the origin of metazoans.</title>
        <authorList>
            <consortium name="JGI Sequencing"/>
            <person name="King N."/>
            <person name="Westbrook M.J."/>
            <person name="Young S.L."/>
            <person name="Kuo A."/>
            <person name="Abedin M."/>
            <person name="Chapman J."/>
            <person name="Fairclough S."/>
            <person name="Hellsten U."/>
            <person name="Isogai Y."/>
            <person name="Letunic I."/>
            <person name="Marr M."/>
            <person name="Pincus D."/>
            <person name="Putnam N."/>
            <person name="Rokas A."/>
            <person name="Wright K.J."/>
            <person name="Zuzow R."/>
            <person name="Dirks W."/>
            <person name="Good M."/>
            <person name="Goodstein D."/>
            <person name="Lemons D."/>
            <person name="Li W."/>
            <person name="Lyons J.B."/>
            <person name="Morris A."/>
            <person name="Nichols S."/>
            <person name="Richter D.J."/>
            <person name="Salamov A."/>
            <person name="Bork P."/>
            <person name="Lim W.A."/>
            <person name="Manning G."/>
            <person name="Miller W.T."/>
            <person name="McGinnis W."/>
            <person name="Shapiro H."/>
            <person name="Tjian R."/>
            <person name="Grigoriev I.V."/>
            <person name="Rokhsar D."/>
        </authorList>
    </citation>
    <scope>NUCLEOTIDE SEQUENCE [LARGE SCALE GENOMIC DNA]</scope>
    <source>
        <strain evidence="9">MX1 / ATCC 50154</strain>
    </source>
</reference>
<keyword evidence="1 5" id="KW-0031">Aminopeptidase</keyword>
<dbReference type="HAMAP" id="MF_01974">
    <property type="entry name" value="MetAP_1"/>
    <property type="match status" value="1"/>
</dbReference>
<comment type="similarity">
    <text evidence="5">Belongs to the peptidase M24A family. Methionine aminopeptidase type 1 subfamily.</text>
</comment>
<keyword evidence="2 5" id="KW-0645">Protease</keyword>
<evidence type="ECO:0000256" key="6">
    <source>
        <dbReference type="RuleBase" id="RU003653"/>
    </source>
</evidence>
<comment type="function">
    <text evidence="6">Cotranslationally removes the N-terminal methionine from nascent proteins. The N-terminal methionine is often cleaved when the second residue in the primary sequence is small and uncharged (Met-Ala-, Cys, Gly, Pro, Ser, Thr, or Val).</text>
</comment>